<evidence type="ECO:0000256" key="2">
    <source>
        <dbReference type="ARBA" id="ARBA00022630"/>
    </source>
</evidence>
<feature type="region of interest" description="Disordered" evidence="4">
    <location>
        <begin position="145"/>
        <end position="177"/>
    </location>
</feature>
<dbReference type="Gene3D" id="3.50.50.60">
    <property type="entry name" value="FAD/NAD(P)-binding domain"/>
    <property type="match status" value="2"/>
</dbReference>
<evidence type="ECO:0000313" key="9">
    <source>
        <dbReference type="Proteomes" id="UP000254236"/>
    </source>
</evidence>
<dbReference type="InterPro" id="IPR036188">
    <property type="entry name" value="FAD/NAD-bd_sf"/>
</dbReference>
<evidence type="ECO:0000256" key="1">
    <source>
        <dbReference type="ARBA" id="ARBA00001974"/>
    </source>
</evidence>
<feature type="transmembrane region" description="Helical" evidence="5">
    <location>
        <begin position="513"/>
        <end position="535"/>
    </location>
</feature>
<evidence type="ECO:0000259" key="6">
    <source>
        <dbReference type="Pfam" id="PF01494"/>
    </source>
</evidence>
<dbReference type="OrthoDB" id="4246007at2"/>
<organism evidence="8 10">
    <name type="scientific">Brachybacterium saurashtrense</name>
    <dbReference type="NCBI Taxonomy" id="556288"/>
    <lineage>
        <taxon>Bacteria</taxon>
        <taxon>Bacillati</taxon>
        <taxon>Actinomycetota</taxon>
        <taxon>Actinomycetes</taxon>
        <taxon>Micrococcales</taxon>
        <taxon>Dermabacteraceae</taxon>
        <taxon>Brachybacterium</taxon>
    </lineage>
</organism>
<dbReference type="EMBL" id="QSWH01000004">
    <property type="protein sequence ID" value="RRR22703.1"/>
    <property type="molecule type" value="Genomic_DNA"/>
</dbReference>
<reference evidence="8 10" key="2">
    <citation type="submission" date="2018-08" db="EMBL/GenBank/DDBJ databases">
        <title>Brachybacterium saurashtrense DSM 23186.</title>
        <authorList>
            <person name="Li Y."/>
        </authorList>
    </citation>
    <scope>NUCLEOTIDE SEQUENCE [LARGE SCALE GENOMIC DNA]</scope>
    <source>
        <strain evidence="8 10">DSM 23186</strain>
    </source>
</reference>
<dbReference type="Proteomes" id="UP000282185">
    <property type="component" value="Unassembled WGS sequence"/>
</dbReference>
<evidence type="ECO:0000256" key="4">
    <source>
        <dbReference type="SAM" id="MobiDB-lite"/>
    </source>
</evidence>
<dbReference type="Gene3D" id="3.30.70.2450">
    <property type="match status" value="1"/>
</dbReference>
<dbReference type="Proteomes" id="UP000254236">
    <property type="component" value="Chromosome"/>
</dbReference>
<evidence type="ECO:0000313" key="8">
    <source>
        <dbReference type="EMBL" id="RRR22703.1"/>
    </source>
</evidence>
<keyword evidence="5" id="KW-0472">Membrane</keyword>
<dbReference type="EMBL" id="CP031356">
    <property type="protein sequence ID" value="AXK46988.1"/>
    <property type="molecule type" value="Genomic_DNA"/>
</dbReference>
<proteinExistence type="predicted"/>
<dbReference type="KEGG" id="bsau:DWV08_16080"/>
<sequence>MTAPSSAPPPLSETDVLVVGAGPTGLMAGLVLARRGVHALVVDQKPGPTRESRAIVVRARSMEILDQLGLADAVLVAAQPALRVQIRGGARPVRADFSRRQQDDTPFPGAQIFEQSRTETLLAETLAAEGAPVAYGHRLVSLTPGPAREGAVPRADAAPGPGGSPARAPDAPADPSFEDAAGVEALLEGPDGPQRVRARYLIGADGASSPVRHLLGLGFEGVTDDATFCVADLHGVEGAPENALSTAFGRERFALLFPLGPGGHARLIWLHGQTQPDQEEALAGARADLGIRYREVACFSAYRVHHRVATHFRRGPVLLAGDAAHVHSPVGGQGMNTGLQDAHHLAHLLADITQGRLAETALARYEAERRPVALILIRVTDRAFGLIVRPGRGTAFLRRRARDVLAVLALRVLASRAGPYLAGLLGQYRNHYHPVPEGRLLPRWAQDAGFFRAMFDYSFQHFMTVRFSSFLYVLAFVVAGLYWLAQIRTGLLMGFALGADMWTGEQGFNPVPLILAILFGWVPSVILLIGLRLGLEFAVATVRTAQNTARLADAANPGRGIA</sequence>
<dbReference type="PANTHER" id="PTHR43004:SF19">
    <property type="entry name" value="BINDING MONOOXYGENASE, PUTATIVE (JCVI)-RELATED"/>
    <property type="match status" value="1"/>
</dbReference>
<dbReference type="Pfam" id="PF01494">
    <property type="entry name" value="FAD_binding_3"/>
    <property type="match status" value="2"/>
</dbReference>
<feature type="domain" description="FAD-binding" evidence="6">
    <location>
        <begin position="178"/>
        <end position="374"/>
    </location>
</feature>
<dbReference type="SUPFAM" id="SSF51905">
    <property type="entry name" value="FAD/NAD(P)-binding domain"/>
    <property type="match status" value="1"/>
</dbReference>
<protein>
    <submittedName>
        <fullName evidence="8">DUF4282 domain-containing protein</fullName>
    </submittedName>
</protein>
<keyword evidence="5" id="KW-0812">Transmembrane</keyword>
<dbReference type="InterPro" id="IPR025557">
    <property type="entry name" value="DUF4282"/>
</dbReference>
<dbReference type="RefSeq" id="WP_115414735.1">
    <property type="nucleotide sequence ID" value="NZ_CP031356.1"/>
</dbReference>
<keyword evidence="9" id="KW-1185">Reference proteome</keyword>
<dbReference type="GO" id="GO:0016709">
    <property type="term" value="F:oxidoreductase activity, acting on paired donors, with incorporation or reduction of molecular oxygen, NAD(P)H as one donor, and incorporation of one atom of oxygen"/>
    <property type="evidence" value="ECO:0007669"/>
    <property type="project" value="UniProtKB-ARBA"/>
</dbReference>
<evidence type="ECO:0000313" key="7">
    <source>
        <dbReference type="EMBL" id="AXK46988.1"/>
    </source>
</evidence>
<evidence type="ECO:0000313" key="10">
    <source>
        <dbReference type="Proteomes" id="UP000282185"/>
    </source>
</evidence>
<comment type="cofactor">
    <cofactor evidence="1">
        <name>FAD</name>
        <dbReference type="ChEBI" id="CHEBI:57692"/>
    </cofactor>
</comment>
<keyword evidence="5" id="KW-1133">Transmembrane helix</keyword>
<dbReference type="InterPro" id="IPR050641">
    <property type="entry name" value="RIFMO-like"/>
</dbReference>
<keyword evidence="2" id="KW-0285">Flavoprotein</keyword>
<dbReference type="InterPro" id="IPR002938">
    <property type="entry name" value="FAD-bd"/>
</dbReference>
<feature type="compositionally biased region" description="Low complexity" evidence="4">
    <location>
        <begin position="153"/>
        <end position="175"/>
    </location>
</feature>
<accession>A0A345YST6</accession>
<dbReference type="PANTHER" id="PTHR43004">
    <property type="entry name" value="TRK SYSTEM POTASSIUM UPTAKE PROTEIN"/>
    <property type="match status" value="1"/>
</dbReference>
<feature type="domain" description="FAD-binding" evidence="6">
    <location>
        <begin position="13"/>
        <end position="148"/>
    </location>
</feature>
<reference evidence="7 9" key="1">
    <citation type="submission" date="2018-07" db="EMBL/GenBank/DDBJ databases">
        <title>Brachybacterium saurashtrense DSM 23186 genome sequence.</title>
        <authorList>
            <person name="Guo L."/>
        </authorList>
    </citation>
    <scope>NUCLEOTIDE SEQUENCE [LARGE SCALE GENOMIC DNA]</scope>
    <source>
        <strain evidence="7 9">DSM 23186</strain>
    </source>
</reference>
<dbReference type="GO" id="GO:0071949">
    <property type="term" value="F:FAD binding"/>
    <property type="evidence" value="ECO:0007669"/>
    <property type="project" value="InterPro"/>
</dbReference>
<evidence type="ECO:0000256" key="5">
    <source>
        <dbReference type="SAM" id="Phobius"/>
    </source>
</evidence>
<feature type="transmembrane region" description="Helical" evidence="5">
    <location>
        <begin position="470"/>
        <end position="493"/>
    </location>
</feature>
<gene>
    <name evidence="7" type="ORF">DWV08_16080</name>
    <name evidence="8" type="ORF">DXU92_10700</name>
</gene>
<dbReference type="Pfam" id="PF14110">
    <property type="entry name" value="DUF4282"/>
    <property type="match status" value="1"/>
</dbReference>
<evidence type="ECO:0000256" key="3">
    <source>
        <dbReference type="ARBA" id="ARBA00022827"/>
    </source>
</evidence>
<dbReference type="PRINTS" id="PR00420">
    <property type="entry name" value="RNGMNOXGNASE"/>
</dbReference>
<dbReference type="AlphaFoldDB" id="A0A345YST6"/>
<keyword evidence="3" id="KW-0274">FAD</keyword>
<name>A0A345YST6_9MICO</name>